<reference evidence="3 4" key="1">
    <citation type="submission" date="2013-07" db="EMBL/GenBank/DDBJ databases">
        <title>Comparative Genomic and Metabolomic Analysis of Twelve Strains of Pseudoalteromonas luteoviolacea.</title>
        <authorList>
            <person name="Vynne N.G."/>
            <person name="Mansson M."/>
            <person name="Gram L."/>
        </authorList>
    </citation>
    <scope>NUCLEOTIDE SEQUENCE [LARGE SCALE GENOMIC DNA]</scope>
    <source>
        <strain evidence="3 4">S4060-1</strain>
    </source>
</reference>
<feature type="signal peptide" evidence="2">
    <location>
        <begin position="1"/>
        <end position="24"/>
    </location>
</feature>
<feature type="compositionally biased region" description="Polar residues" evidence="1">
    <location>
        <begin position="96"/>
        <end position="113"/>
    </location>
</feature>
<dbReference type="RefSeq" id="WP_063379549.1">
    <property type="nucleotide sequence ID" value="NZ_AUXX01000001.1"/>
</dbReference>
<feature type="chain" id="PRO_5007833060" description="4Fe-4S ferredoxin-type domain-containing protein" evidence="2">
    <location>
        <begin position="25"/>
        <end position="124"/>
    </location>
</feature>
<evidence type="ECO:0008006" key="5">
    <source>
        <dbReference type="Google" id="ProtNLM"/>
    </source>
</evidence>
<gene>
    <name evidence="3" type="ORF">N478_00485</name>
</gene>
<organism evidence="3 4">
    <name type="scientific">Pseudoalteromonas luteoviolacea S4060-1</name>
    <dbReference type="NCBI Taxonomy" id="1365257"/>
    <lineage>
        <taxon>Bacteria</taxon>
        <taxon>Pseudomonadati</taxon>
        <taxon>Pseudomonadota</taxon>
        <taxon>Gammaproteobacteria</taxon>
        <taxon>Alteromonadales</taxon>
        <taxon>Pseudoalteromonadaceae</taxon>
        <taxon>Pseudoalteromonas</taxon>
    </lineage>
</organism>
<proteinExistence type="predicted"/>
<dbReference type="AlphaFoldDB" id="A0A162CLE6"/>
<evidence type="ECO:0000256" key="2">
    <source>
        <dbReference type="SAM" id="SignalP"/>
    </source>
</evidence>
<dbReference type="PATRIC" id="fig|1365257.3.peg.99"/>
<evidence type="ECO:0000313" key="4">
    <source>
        <dbReference type="Proteomes" id="UP000076661"/>
    </source>
</evidence>
<evidence type="ECO:0000256" key="1">
    <source>
        <dbReference type="SAM" id="MobiDB-lite"/>
    </source>
</evidence>
<keyword evidence="2" id="KW-0732">Signal</keyword>
<sequence>MLKPLTKLFIVIATMIAFVGQASAYNFMGATEHNTEVQDTTQSIQLTSAGLDTTNIPSDDDCCEVDCCDSDCICPANACIAFVYLSAQSNTSSVVAQGQSTFNDETQRPNSVQAPLFRPPIFTS</sequence>
<comment type="caution">
    <text evidence="3">The sequence shown here is derived from an EMBL/GenBank/DDBJ whole genome shotgun (WGS) entry which is preliminary data.</text>
</comment>
<dbReference type="EMBL" id="AUXX01000001">
    <property type="protein sequence ID" value="KZN70413.1"/>
    <property type="molecule type" value="Genomic_DNA"/>
</dbReference>
<accession>A0A162CLE6</accession>
<dbReference type="Proteomes" id="UP000076661">
    <property type="component" value="Unassembled WGS sequence"/>
</dbReference>
<protein>
    <recommendedName>
        <fullName evidence="5">4Fe-4S ferredoxin-type domain-containing protein</fullName>
    </recommendedName>
</protein>
<name>A0A162CLE6_9GAMM</name>
<evidence type="ECO:0000313" key="3">
    <source>
        <dbReference type="EMBL" id="KZN70413.1"/>
    </source>
</evidence>
<feature type="region of interest" description="Disordered" evidence="1">
    <location>
        <begin position="96"/>
        <end position="115"/>
    </location>
</feature>